<organism evidence="1 2">
    <name type="scientific">Tuber melanosporum (strain Mel28)</name>
    <name type="common">Perigord black truffle</name>
    <dbReference type="NCBI Taxonomy" id="656061"/>
    <lineage>
        <taxon>Eukaryota</taxon>
        <taxon>Fungi</taxon>
        <taxon>Dikarya</taxon>
        <taxon>Ascomycota</taxon>
        <taxon>Pezizomycotina</taxon>
        <taxon>Pezizomycetes</taxon>
        <taxon>Pezizales</taxon>
        <taxon>Tuberaceae</taxon>
        <taxon>Tuber</taxon>
    </lineage>
</organism>
<evidence type="ECO:0000313" key="1">
    <source>
        <dbReference type="EMBL" id="CAZ83939.1"/>
    </source>
</evidence>
<dbReference type="InParanoid" id="D5GHE6"/>
<evidence type="ECO:0000313" key="2">
    <source>
        <dbReference type="Proteomes" id="UP000006911"/>
    </source>
</evidence>
<name>D5GHE6_TUBMM</name>
<dbReference type="AlphaFoldDB" id="D5GHE6"/>
<keyword evidence="2" id="KW-1185">Reference proteome</keyword>
<dbReference type="Proteomes" id="UP000006911">
    <property type="component" value="Unassembled WGS sequence"/>
</dbReference>
<dbReference type="EMBL" id="FN430318">
    <property type="protein sequence ID" value="CAZ83939.1"/>
    <property type="molecule type" value="Genomic_DNA"/>
</dbReference>
<dbReference type="KEGG" id="tml:GSTUM_00007836001"/>
<proteinExistence type="predicted"/>
<reference evidence="1 2" key="1">
    <citation type="journal article" date="2010" name="Nature">
        <title>Perigord black truffle genome uncovers evolutionary origins and mechanisms of symbiosis.</title>
        <authorList>
            <person name="Martin F."/>
            <person name="Kohler A."/>
            <person name="Murat C."/>
            <person name="Balestrini R."/>
            <person name="Coutinho P.M."/>
            <person name="Jaillon O."/>
            <person name="Montanini B."/>
            <person name="Morin E."/>
            <person name="Noel B."/>
            <person name="Percudani R."/>
            <person name="Porcel B."/>
            <person name="Rubini A."/>
            <person name="Amicucci A."/>
            <person name="Amselem J."/>
            <person name="Anthouard V."/>
            <person name="Arcioni S."/>
            <person name="Artiguenave F."/>
            <person name="Aury J.M."/>
            <person name="Ballario P."/>
            <person name="Bolchi A."/>
            <person name="Brenna A."/>
            <person name="Brun A."/>
            <person name="Buee M."/>
            <person name="Cantarel B."/>
            <person name="Chevalier G."/>
            <person name="Couloux A."/>
            <person name="Da Silva C."/>
            <person name="Denoeud F."/>
            <person name="Duplessis S."/>
            <person name="Ghignone S."/>
            <person name="Hilselberger B."/>
            <person name="Iotti M."/>
            <person name="Marcais B."/>
            <person name="Mello A."/>
            <person name="Miranda M."/>
            <person name="Pacioni G."/>
            <person name="Quesneville H."/>
            <person name="Riccioni C."/>
            <person name="Ruotolo R."/>
            <person name="Splivallo R."/>
            <person name="Stocchi V."/>
            <person name="Tisserant E."/>
            <person name="Viscomi A.R."/>
            <person name="Zambonelli A."/>
            <person name="Zampieri E."/>
            <person name="Henrissat B."/>
            <person name="Lebrun M.H."/>
            <person name="Paolocci F."/>
            <person name="Bonfante P."/>
            <person name="Ottonello S."/>
            <person name="Wincker P."/>
        </authorList>
    </citation>
    <scope>NUCLEOTIDE SEQUENCE [LARGE SCALE GENOMIC DNA]</scope>
    <source>
        <strain evidence="1 2">Mel28</strain>
    </source>
</reference>
<dbReference type="HOGENOM" id="CLU_3428569_0_0_1"/>
<sequence length="20" mass="2242">MVIPTQCQTVINANGLFTKY</sequence>
<protein>
    <submittedName>
        <fullName evidence="1">(Perigord truffle) hypothetical protein</fullName>
    </submittedName>
</protein>
<accession>D5GHE6</accession>
<gene>
    <name evidence="1" type="ORF">GSTUM_00007836001</name>
</gene>